<comment type="caution">
    <text evidence="1">The sequence shown here is derived from an EMBL/GenBank/DDBJ whole genome shotgun (WGS) entry which is preliminary data.</text>
</comment>
<organism evidence="1 2">
    <name type="scientific">Irpex rosettiformis</name>
    <dbReference type="NCBI Taxonomy" id="378272"/>
    <lineage>
        <taxon>Eukaryota</taxon>
        <taxon>Fungi</taxon>
        <taxon>Dikarya</taxon>
        <taxon>Basidiomycota</taxon>
        <taxon>Agaricomycotina</taxon>
        <taxon>Agaricomycetes</taxon>
        <taxon>Polyporales</taxon>
        <taxon>Irpicaceae</taxon>
        <taxon>Irpex</taxon>
    </lineage>
</organism>
<feature type="non-terminal residue" evidence="1">
    <location>
        <position position="1"/>
    </location>
</feature>
<accession>A0ACB8UGD1</accession>
<evidence type="ECO:0000313" key="2">
    <source>
        <dbReference type="Proteomes" id="UP001055072"/>
    </source>
</evidence>
<keyword evidence="2" id="KW-1185">Reference proteome</keyword>
<reference evidence="1" key="1">
    <citation type="journal article" date="2021" name="Environ. Microbiol.">
        <title>Gene family expansions and transcriptome signatures uncover fungal adaptations to wood decay.</title>
        <authorList>
            <person name="Hage H."/>
            <person name="Miyauchi S."/>
            <person name="Viragh M."/>
            <person name="Drula E."/>
            <person name="Min B."/>
            <person name="Chaduli D."/>
            <person name="Navarro D."/>
            <person name="Favel A."/>
            <person name="Norest M."/>
            <person name="Lesage-Meessen L."/>
            <person name="Balint B."/>
            <person name="Merenyi Z."/>
            <person name="de Eugenio L."/>
            <person name="Morin E."/>
            <person name="Martinez A.T."/>
            <person name="Baldrian P."/>
            <person name="Stursova M."/>
            <person name="Martinez M.J."/>
            <person name="Novotny C."/>
            <person name="Magnuson J.K."/>
            <person name="Spatafora J.W."/>
            <person name="Maurice S."/>
            <person name="Pangilinan J."/>
            <person name="Andreopoulos W."/>
            <person name="LaButti K."/>
            <person name="Hundley H."/>
            <person name="Na H."/>
            <person name="Kuo A."/>
            <person name="Barry K."/>
            <person name="Lipzen A."/>
            <person name="Henrissat B."/>
            <person name="Riley R."/>
            <person name="Ahrendt S."/>
            <person name="Nagy L.G."/>
            <person name="Grigoriev I.V."/>
            <person name="Martin F."/>
            <person name="Rosso M.N."/>
        </authorList>
    </citation>
    <scope>NUCLEOTIDE SEQUENCE</scope>
    <source>
        <strain evidence="1">CBS 384.51</strain>
    </source>
</reference>
<feature type="non-terminal residue" evidence="1">
    <location>
        <position position="205"/>
    </location>
</feature>
<dbReference type="EMBL" id="MU274902">
    <property type="protein sequence ID" value="KAI0093099.1"/>
    <property type="molecule type" value="Genomic_DNA"/>
</dbReference>
<dbReference type="Proteomes" id="UP001055072">
    <property type="component" value="Unassembled WGS sequence"/>
</dbReference>
<protein>
    <submittedName>
        <fullName evidence="1">Tryptophan RNA-binding attenuator protein-like domain-containing protein</fullName>
    </submittedName>
</protein>
<name>A0ACB8UGD1_9APHY</name>
<sequence>LLSLRLQQGAEVKAKPGSMVAMDASVQIRGKVKFSFKKLIKGGELSESIFTGPGEVLLAPETWGDIVPIVLDGNTIWRTGKTAFLAATGGIVREYKSQGLGKGLFSGEGLFVAEASGRGVLFVQAIGAIFQRQLRPGEEWIVDNGHLVAWTCKYKVERIQAGGGVLSASHTDEGLVCRFTGPGIIYIQTRNPETLISWIDEELPS</sequence>
<proteinExistence type="predicted"/>
<evidence type="ECO:0000313" key="1">
    <source>
        <dbReference type="EMBL" id="KAI0093099.1"/>
    </source>
</evidence>
<gene>
    <name evidence="1" type="ORF">BDY19DRAFT_854956</name>
</gene>